<evidence type="ECO:0000256" key="2">
    <source>
        <dbReference type="ARBA" id="ARBA00023015"/>
    </source>
</evidence>
<protein>
    <submittedName>
        <fullName evidence="5">BlaI/MecI/CopY family transcriptional regulator</fullName>
    </submittedName>
</protein>
<dbReference type="AlphaFoldDB" id="A0AAW9S3J5"/>
<dbReference type="InterPro" id="IPR005650">
    <property type="entry name" value="BlaI_family"/>
</dbReference>
<dbReference type="Pfam" id="PF03965">
    <property type="entry name" value="Penicillinase_R"/>
    <property type="match status" value="1"/>
</dbReference>
<keyword evidence="4" id="KW-0804">Transcription</keyword>
<evidence type="ECO:0000313" key="6">
    <source>
        <dbReference type="Proteomes" id="UP001403385"/>
    </source>
</evidence>
<dbReference type="RefSeq" id="WP_346819726.1">
    <property type="nucleotide sequence ID" value="NZ_JBDKWZ010000001.1"/>
</dbReference>
<dbReference type="SUPFAM" id="SSF46785">
    <property type="entry name" value="Winged helix' DNA-binding domain"/>
    <property type="match status" value="1"/>
</dbReference>
<comment type="caution">
    <text evidence="5">The sequence shown here is derived from an EMBL/GenBank/DDBJ whole genome shotgun (WGS) entry which is preliminary data.</text>
</comment>
<gene>
    <name evidence="5" type="ORF">AAG747_03470</name>
</gene>
<dbReference type="PIRSF" id="PIRSF019455">
    <property type="entry name" value="CopR_AtkY"/>
    <property type="match status" value="1"/>
</dbReference>
<dbReference type="Gene3D" id="1.10.10.10">
    <property type="entry name" value="Winged helix-like DNA-binding domain superfamily/Winged helix DNA-binding domain"/>
    <property type="match status" value="1"/>
</dbReference>
<accession>A0AAW9S3J5</accession>
<dbReference type="Proteomes" id="UP001403385">
    <property type="component" value="Unassembled WGS sequence"/>
</dbReference>
<proteinExistence type="inferred from homology"/>
<name>A0AAW9S3J5_9BACT</name>
<dbReference type="Gene3D" id="1.10.4040.10">
    <property type="entry name" value="Penicillinase repressor domain"/>
    <property type="match status" value="1"/>
</dbReference>
<dbReference type="GO" id="GO:0045892">
    <property type="term" value="P:negative regulation of DNA-templated transcription"/>
    <property type="evidence" value="ECO:0007669"/>
    <property type="project" value="InterPro"/>
</dbReference>
<reference evidence="5 6" key="1">
    <citation type="submission" date="2024-04" db="EMBL/GenBank/DDBJ databases">
        <title>Novel genus in family Flammeovirgaceae.</title>
        <authorList>
            <person name="Nguyen T.H."/>
            <person name="Vuong T.Q."/>
            <person name="Le H."/>
            <person name="Kim S.-G."/>
        </authorList>
    </citation>
    <scope>NUCLEOTIDE SEQUENCE [LARGE SCALE GENOMIC DNA]</scope>
    <source>
        <strain evidence="5 6">JCM 23209</strain>
    </source>
</reference>
<dbReference type="EMBL" id="JBDKWZ010000001">
    <property type="protein sequence ID" value="MEN7546949.1"/>
    <property type="molecule type" value="Genomic_DNA"/>
</dbReference>
<keyword evidence="6" id="KW-1185">Reference proteome</keyword>
<keyword evidence="3" id="KW-0238">DNA-binding</keyword>
<evidence type="ECO:0000256" key="1">
    <source>
        <dbReference type="ARBA" id="ARBA00011046"/>
    </source>
</evidence>
<dbReference type="GO" id="GO:0003677">
    <property type="term" value="F:DNA binding"/>
    <property type="evidence" value="ECO:0007669"/>
    <property type="project" value="UniProtKB-KW"/>
</dbReference>
<evidence type="ECO:0000256" key="4">
    <source>
        <dbReference type="ARBA" id="ARBA00023163"/>
    </source>
</evidence>
<evidence type="ECO:0000313" key="5">
    <source>
        <dbReference type="EMBL" id="MEN7546949.1"/>
    </source>
</evidence>
<comment type="similarity">
    <text evidence="1">Belongs to the BlaI transcriptional regulatory family.</text>
</comment>
<sequence length="129" mass="15122">MKELTKAEEQIMQYLWKLEKAFLKDIVEAYPEPKPAYTTVSTVIRVLVKKKFIGFNTYGKVHEYFPLVKKKEYFQTHFKGIVGRFFNGSLSGFASYFTDDDNLNISELQEIKKIVDTKIQQLKDQNPND</sequence>
<dbReference type="InterPro" id="IPR036390">
    <property type="entry name" value="WH_DNA-bd_sf"/>
</dbReference>
<dbReference type="InterPro" id="IPR036388">
    <property type="entry name" value="WH-like_DNA-bd_sf"/>
</dbReference>
<keyword evidence="2" id="KW-0805">Transcription regulation</keyword>
<evidence type="ECO:0000256" key="3">
    <source>
        <dbReference type="ARBA" id="ARBA00023125"/>
    </source>
</evidence>
<organism evidence="5 6">
    <name type="scientific">Rapidithrix thailandica</name>
    <dbReference type="NCBI Taxonomy" id="413964"/>
    <lineage>
        <taxon>Bacteria</taxon>
        <taxon>Pseudomonadati</taxon>
        <taxon>Bacteroidota</taxon>
        <taxon>Cytophagia</taxon>
        <taxon>Cytophagales</taxon>
        <taxon>Flammeovirgaceae</taxon>
        <taxon>Rapidithrix</taxon>
    </lineage>
</organism>